<dbReference type="InterPro" id="IPR012910">
    <property type="entry name" value="Plug_dom"/>
</dbReference>
<evidence type="ECO:0000256" key="3">
    <source>
        <dbReference type="ARBA" id="ARBA00022452"/>
    </source>
</evidence>
<dbReference type="Proteomes" id="UP000607559">
    <property type="component" value="Unassembled WGS sequence"/>
</dbReference>
<dbReference type="InterPro" id="IPR000531">
    <property type="entry name" value="Beta-barrel_TonB"/>
</dbReference>
<comment type="subcellular location">
    <subcellularLocation>
        <location evidence="1 10">Cell outer membrane</location>
        <topology evidence="1 10">Multi-pass membrane protein</topology>
    </subcellularLocation>
</comment>
<dbReference type="EMBL" id="BMJC01000009">
    <property type="protein sequence ID" value="GGB25446.1"/>
    <property type="molecule type" value="Genomic_DNA"/>
</dbReference>
<comment type="similarity">
    <text evidence="10 11">Belongs to the TonB-dependent receptor family.</text>
</comment>
<dbReference type="AlphaFoldDB" id="A0A8J2UJF6"/>
<name>A0A8J2UJF6_9BACT</name>
<keyword evidence="6" id="KW-0408">Iron</keyword>
<dbReference type="SUPFAM" id="SSF49464">
    <property type="entry name" value="Carboxypeptidase regulatory domain-like"/>
    <property type="match status" value="1"/>
</dbReference>
<dbReference type="InterPro" id="IPR008969">
    <property type="entry name" value="CarboxyPept-like_regulatory"/>
</dbReference>
<evidence type="ECO:0000256" key="1">
    <source>
        <dbReference type="ARBA" id="ARBA00004571"/>
    </source>
</evidence>
<keyword evidence="3 10" id="KW-1134">Transmembrane beta strand</keyword>
<feature type="domain" description="TonB-dependent receptor plug" evidence="14">
    <location>
        <begin position="229"/>
        <end position="359"/>
    </location>
</feature>
<evidence type="ECO:0000256" key="7">
    <source>
        <dbReference type="ARBA" id="ARBA00023077"/>
    </source>
</evidence>
<keyword evidence="4" id="KW-0406">Ion transport</keyword>
<feature type="domain" description="TonB-dependent receptor-like beta-barrel" evidence="12">
    <location>
        <begin position="520"/>
        <end position="1076"/>
    </location>
</feature>
<evidence type="ECO:0000256" key="8">
    <source>
        <dbReference type="ARBA" id="ARBA00023136"/>
    </source>
</evidence>
<dbReference type="Gene3D" id="3.55.50.30">
    <property type="match status" value="1"/>
</dbReference>
<proteinExistence type="inferred from homology"/>
<accession>A0A8J2UJF6</accession>
<dbReference type="Pfam" id="PF07660">
    <property type="entry name" value="STN"/>
    <property type="match status" value="1"/>
</dbReference>
<keyword evidence="8 10" id="KW-0472">Membrane</keyword>
<dbReference type="Gene3D" id="2.40.170.20">
    <property type="entry name" value="TonB-dependent receptor, beta-barrel domain"/>
    <property type="match status" value="1"/>
</dbReference>
<evidence type="ECO:0000256" key="5">
    <source>
        <dbReference type="ARBA" id="ARBA00022692"/>
    </source>
</evidence>
<dbReference type="PROSITE" id="PS52016">
    <property type="entry name" value="TONB_DEPENDENT_REC_3"/>
    <property type="match status" value="1"/>
</dbReference>
<evidence type="ECO:0000313" key="15">
    <source>
        <dbReference type="EMBL" id="GGB25446.1"/>
    </source>
</evidence>
<dbReference type="InterPro" id="IPR037066">
    <property type="entry name" value="Plug_dom_sf"/>
</dbReference>
<dbReference type="Pfam" id="PF07715">
    <property type="entry name" value="Plug"/>
    <property type="match status" value="1"/>
</dbReference>
<keyword evidence="4" id="KW-0410">Iron transport</keyword>
<keyword evidence="16" id="KW-1185">Reference proteome</keyword>
<evidence type="ECO:0000259" key="14">
    <source>
        <dbReference type="Pfam" id="PF07715"/>
    </source>
</evidence>
<dbReference type="SUPFAM" id="SSF56935">
    <property type="entry name" value="Porins"/>
    <property type="match status" value="1"/>
</dbReference>
<organism evidence="15 16">
    <name type="scientific">Puia dinghuensis</name>
    <dbReference type="NCBI Taxonomy" id="1792502"/>
    <lineage>
        <taxon>Bacteria</taxon>
        <taxon>Pseudomonadati</taxon>
        <taxon>Bacteroidota</taxon>
        <taxon>Chitinophagia</taxon>
        <taxon>Chitinophagales</taxon>
        <taxon>Chitinophagaceae</taxon>
        <taxon>Puia</taxon>
    </lineage>
</organism>
<gene>
    <name evidence="15" type="ORF">GCM10011511_56720</name>
</gene>
<evidence type="ECO:0000256" key="4">
    <source>
        <dbReference type="ARBA" id="ARBA00022496"/>
    </source>
</evidence>
<dbReference type="InterPro" id="IPR023996">
    <property type="entry name" value="TonB-dep_OMP_SusC/RagA"/>
</dbReference>
<dbReference type="InterPro" id="IPR023997">
    <property type="entry name" value="TonB-dep_OMP_SusC/RagA_CS"/>
</dbReference>
<dbReference type="Gene3D" id="2.170.130.10">
    <property type="entry name" value="TonB-dependent receptor, plug domain"/>
    <property type="match status" value="1"/>
</dbReference>
<reference evidence="15" key="2">
    <citation type="submission" date="2020-09" db="EMBL/GenBank/DDBJ databases">
        <authorList>
            <person name="Sun Q."/>
            <person name="Zhou Y."/>
        </authorList>
    </citation>
    <scope>NUCLEOTIDE SEQUENCE</scope>
    <source>
        <strain evidence="15">CGMCC 1.15448</strain>
    </source>
</reference>
<evidence type="ECO:0000256" key="2">
    <source>
        <dbReference type="ARBA" id="ARBA00022448"/>
    </source>
</evidence>
<dbReference type="RefSeq" id="WP_188938146.1">
    <property type="nucleotide sequence ID" value="NZ_BMJC01000009.1"/>
</dbReference>
<dbReference type="GO" id="GO:0006826">
    <property type="term" value="P:iron ion transport"/>
    <property type="evidence" value="ECO:0007669"/>
    <property type="project" value="UniProtKB-KW"/>
</dbReference>
<keyword evidence="7 11" id="KW-0798">TonB box</keyword>
<dbReference type="Pfam" id="PF00593">
    <property type="entry name" value="TonB_dep_Rec_b-barrel"/>
    <property type="match status" value="1"/>
</dbReference>
<evidence type="ECO:0000259" key="13">
    <source>
        <dbReference type="Pfam" id="PF07660"/>
    </source>
</evidence>
<feature type="domain" description="Secretin/TonB short N-terminal" evidence="13">
    <location>
        <begin position="67"/>
        <end position="117"/>
    </location>
</feature>
<dbReference type="GO" id="GO:0009279">
    <property type="term" value="C:cell outer membrane"/>
    <property type="evidence" value="ECO:0007669"/>
    <property type="project" value="UniProtKB-SubCell"/>
</dbReference>
<dbReference type="InterPro" id="IPR039426">
    <property type="entry name" value="TonB-dep_rcpt-like"/>
</dbReference>
<keyword evidence="2 10" id="KW-0813">Transport</keyword>
<dbReference type="InterPro" id="IPR036942">
    <property type="entry name" value="Beta-barrel_TonB_sf"/>
</dbReference>
<evidence type="ECO:0000256" key="11">
    <source>
        <dbReference type="RuleBase" id="RU003357"/>
    </source>
</evidence>
<evidence type="ECO:0000259" key="12">
    <source>
        <dbReference type="Pfam" id="PF00593"/>
    </source>
</evidence>
<dbReference type="InterPro" id="IPR011662">
    <property type="entry name" value="Secretin/TonB_short_N"/>
</dbReference>
<dbReference type="Pfam" id="PF13715">
    <property type="entry name" value="CarbopepD_reg_2"/>
    <property type="match status" value="1"/>
</dbReference>
<dbReference type="NCBIfam" id="TIGR04056">
    <property type="entry name" value="OMP_RagA_SusC"/>
    <property type="match status" value="1"/>
</dbReference>
<sequence length="1109" mass="122159">MQKTANGKAMPYPTLKLLITMKLTAILLCITLFRVNAEKANAQSISLDFNKTPIEKVFTAIEKQSGYSFLYGKRLLLTATPVTITVHNVTLETALKAIFENQPLTWQITDKQIIVSARPAPPAPPTQNNAAEPTPPPAVNGRILNENGEPVPGVTISLKSGKVVGITNEKGLFSLTNIPDDAILVFTSVNMETKEVHLYGRKDLAFTMTSKLSKLDEVVAIAYGTSTRRRNTGSISSVTSEEIAKQPVQNPLNALEGHIAGALITQNSGLPGSNVNVLIRGTSSLGNGTIPLYIIDGVPFNINDQSVPVTDALNSYGLHGANGQISPFSIINPSDIERIDVLKDADATAIYGTRAANGVVLITTKRGKAGKTKLDLNVYQGTGQVAHFLDMMNLQQYLALRHKAFANDGITPTAANAPDLFTYDSTRSTDWQHKYLGGNAGITDAQATVSGGDLRTRFLLSAAYHRETTIFPGSENDQRGTVRFNSEHNSLDRKFNATVSAMYSYDQSNLITTDLASAVFYLPPDYPLHNTNGSLFWDANFTNPESYFYAKYIGKTNNLLANTQLRYTILPGLDLKASLGFTKISLNQNTQTPVLAQNPLYGPVNKAQFGTVDQQSYTAEPQLVYNRNISHGHLTVLAGSTFQRSTNTTTTISASGYTNPNLLASIVGAASYSPYSIYTLYKYNSFFGRLTYAWKDKYIFNGNIRRDGSSRFGPNRRFGTFGSVGGAWVITNEKFAQNLTRTVSFAKLRASYGITGNDQIQDYQFLSAYSPGSAASVYQGVSILSPSPGNSYIHWETNKKLEFGADLGFLKDRLLLTVDYYRNRSDNQLSYLVLPFQTGYNSYVGNFPALLQNRGFEFEVNTKNIDSKNFTWRTSLNLTIPHNQLLKIDPSYFYASTYKLGHSIHQVQRFVYAGVNPATGAPVYKVGGKDSTTATPNYTTDRVLVGEGDPTWYGGMTNEFRYKNWDLSFFIQVTKQKGAIYPTALQSSYGNIPGTLSNVPAWWLTAGMWQQPGDNARSPKATTNTSVYAYMYSSNFSWGDNSFVKLRNVSFSYTFPENWISPMKMSNVRLYVQAQNVLTLTKNKIAYDPETGLATPPLRTVTFGINCSF</sequence>
<evidence type="ECO:0000313" key="16">
    <source>
        <dbReference type="Proteomes" id="UP000607559"/>
    </source>
</evidence>
<evidence type="ECO:0000256" key="9">
    <source>
        <dbReference type="ARBA" id="ARBA00023237"/>
    </source>
</evidence>
<dbReference type="NCBIfam" id="TIGR04057">
    <property type="entry name" value="SusC_RagA_signa"/>
    <property type="match status" value="1"/>
</dbReference>
<keyword evidence="9 10" id="KW-0998">Cell outer membrane</keyword>
<evidence type="ECO:0000256" key="10">
    <source>
        <dbReference type="PROSITE-ProRule" id="PRU01360"/>
    </source>
</evidence>
<reference evidence="15" key="1">
    <citation type="journal article" date="2014" name="Int. J. Syst. Evol. Microbiol.">
        <title>Complete genome sequence of Corynebacterium casei LMG S-19264T (=DSM 44701T), isolated from a smear-ripened cheese.</title>
        <authorList>
            <consortium name="US DOE Joint Genome Institute (JGI-PGF)"/>
            <person name="Walter F."/>
            <person name="Albersmeier A."/>
            <person name="Kalinowski J."/>
            <person name="Ruckert C."/>
        </authorList>
    </citation>
    <scope>NUCLEOTIDE SEQUENCE</scope>
    <source>
        <strain evidence="15">CGMCC 1.15448</strain>
    </source>
</reference>
<protein>
    <submittedName>
        <fullName evidence="15">SusC/RagA family TonB-linked outer membrane protein</fullName>
    </submittedName>
</protein>
<keyword evidence="5 10" id="KW-0812">Transmembrane</keyword>
<comment type="caution">
    <text evidence="15">The sequence shown here is derived from an EMBL/GenBank/DDBJ whole genome shotgun (WGS) entry which is preliminary data.</text>
</comment>
<evidence type="ECO:0000256" key="6">
    <source>
        <dbReference type="ARBA" id="ARBA00023004"/>
    </source>
</evidence>